<dbReference type="Pfam" id="PF01088">
    <property type="entry name" value="Peptidase_C12"/>
    <property type="match status" value="1"/>
</dbReference>
<dbReference type="AlphaFoldDB" id="A0A9P7Y969"/>
<dbReference type="FunFam" id="3.40.532.10:FF:000008">
    <property type="entry name" value="Ubiquitin carboxyl-terminal hydrolase"/>
    <property type="match status" value="1"/>
</dbReference>
<feature type="active site" description="Nucleophile" evidence="7">
    <location>
        <position position="111"/>
    </location>
</feature>
<dbReference type="PROSITE" id="PS52048">
    <property type="entry name" value="UCH_DOMAIN"/>
    <property type="match status" value="1"/>
</dbReference>
<comment type="caution">
    <text evidence="10">The sequence shown here is derived from an EMBL/GenBank/DDBJ whole genome shotgun (WGS) entry which is preliminary data.</text>
</comment>
<gene>
    <name evidence="10" type="ORF">BJ875DRAFT_446008</name>
</gene>
<name>A0A9P7Y969_9HELO</name>
<dbReference type="InterPro" id="IPR038765">
    <property type="entry name" value="Papain-like_cys_pep_sf"/>
</dbReference>
<proteinExistence type="inferred from homology"/>
<dbReference type="PROSITE" id="PS00140">
    <property type="entry name" value="UCH_1"/>
    <property type="match status" value="1"/>
</dbReference>
<dbReference type="InterPro" id="IPR001578">
    <property type="entry name" value="Peptidase_C12_UCH"/>
</dbReference>
<comment type="similarity">
    <text evidence="2 7 8">Belongs to the peptidase C12 family.</text>
</comment>
<feature type="site" description="Important for enzyme activity" evidence="7">
    <location>
        <position position="201"/>
    </location>
</feature>
<evidence type="ECO:0000256" key="5">
    <source>
        <dbReference type="ARBA" id="ARBA00022801"/>
    </source>
</evidence>
<dbReference type="Gene3D" id="3.40.532.10">
    <property type="entry name" value="Peptidase C12, ubiquitin carboxyl-terminal hydrolase"/>
    <property type="match status" value="1"/>
</dbReference>
<dbReference type="PANTHER" id="PTHR10589:SF17">
    <property type="entry name" value="UBIQUITIN CARBOXYL-TERMINAL HYDROLASE"/>
    <property type="match status" value="1"/>
</dbReference>
<dbReference type="OrthoDB" id="427186at2759"/>
<dbReference type="GO" id="GO:0006511">
    <property type="term" value="P:ubiquitin-dependent protein catabolic process"/>
    <property type="evidence" value="ECO:0007669"/>
    <property type="project" value="UniProtKB-UniRule"/>
</dbReference>
<dbReference type="SUPFAM" id="SSF54001">
    <property type="entry name" value="Cysteine proteinases"/>
    <property type="match status" value="1"/>
</dbReference>
<evidence type="ECO:0000256" key="3">
    <source>
        <dbReference type="ARBA" id="ARBA00022670"/>
    </source>
</evidence>
<evidence type="ECO:0000256" key="4">
    <source>
        <dbReference type="ARBA" id="ARBA00022786"/>
    </source>
</evidence>
<keyword evidence="6 7" id="KW-0788">Thiol protease</keyword>
<dbReference type="GO" id="GO:0016579">
    <property type="term" value="P:protein deubiquitination"/>
    <property type="evidence" value="ECO:0007669"/>
    <property type="project" value="TreeGrafter"/>
</dbReference>
<dbReference type="PRINTS" id="PR00707">
    <property type="entry name" value="UBCTHYDRLASE"/>
</dbReference>
<evidence type="ECO:0000256" key="6">
    <source>
        <dbReference type="ARBA" id="ARBA00022807"/>
    </source>
</evidence>
<feature type="domain" description="UCH catalytic" evidence="9">
    <location>
        <begin position="19"/>
        <end position="252"/>
    </location>
</feature>
<comment type="catalytic activity">
    <reaction evidence="1 7 8">
        <text>Thiol-dependent hydrolysis of ester, thioester, amide, peptide and isopeptide bonds formed by the C-terminal Gly of ubiquitin (a 76-residue protein attached to proteins as an intracellular targeting signal).</text>
        <dbReference type="EC" id="3.4.19.12"/>
    </reaction>
</comment>
<evidence type="ECO:0000256" key="2">
    <source>
        <dbReference type="ARBA" id="ARBA00009326"/>
    </source>
</evidence>
<evidence type="ECO:0000313" key="11">
    <source>
        <dbReference type="Proteomes" id="UP000824998"/>
    </source>
</evidence>
<feature type="active site" description="Proton donor" evidence="7">
    <location>
        <position position="185"/>
    </location>
</feature>
<feature type="site" description="Transition state stabilizer" evidence="7">
    <location>
        <position position="105"/>
    </location>
</feature>
<dbReference type="Proteomes" id="UP000824998">
    <property type="component" value="Unassembled WGS sequence"/>
</dbReference>
<accession>A0A9P7Y969</accession>
<dbReference type="EC" id="3.4.19.12" evidence="8"/>
<keyword evidence="3 7" id="KW-0645">Protease</keyword>
<dbReference type="GO" id="GO:0004843">
    <property type="term" value="F:cysteine-type deubiquitinase activity"/>
    <property type="evidence" value="ECO:0007669"/>
    <property type="project" value="UniProtKB-UniRule"/>
</dbReference>
<reference evidence="10" key="1">
    <citation type="journal article" date="2021" name="IMA Fungus">
        <title>Genomic characterization of three marine fungi, including Emericellopsis atlantica sp. nov. with signatures of a generalist lifestyle and marine biomass degradation.</title>
        <authorList>
            <person name="Hagestad O.C."/>
            <person name="Hou L."/>
            <person name="Andersen J.H."/>
            <person name="Hansen E.H."/>
            <person name="Altermark B."/>
            <person name="Li C."/>
            <person name="Kuhnert E."/>
            <person name="Cox R.J."/>
            <person name="Crous P.W."/>
            <person name="Spatafora J.W."/>
            <person name="Lail K."/>
            <person name="Amirebrahimi M."/>
            <person name="Lipzen A."/>
            <person name="Pangilinan J."/>
            <person name="Andreopoulos W."/>
            <person name="Hayes R.D."/>
            <person name="Ng V."/>
            <person name="Grigoriev I.V."/>
            <person name="Jackson S.A."/>
            <person name="Sutton T.D.S."/>
            <person name="Dobson A.D.W."/>
            <person name="Rama T."/>
        </authorList>
    </citation>
    <scope>NUCLEOTIDE SEQUENCE</scope>
    <source>
        <strain evidence="10">TRa018bII</strain>
    </source>
</reference>
<sequence length="255" mass="27953">MADAKINTSNPDVPKTRKAFVPLENNPEVMSSLVHKLGLSPTLCFHDVFSIDDPELLAFVPRPATALLLVFPVSNSYETHRLKEDADKEVYEGKGTSEPVVWYKQTIRNACGLIGILHAVSNGSAKDFITPGSDLQKLIQDAYPLAPVERADLLYNSQALESAHHSAASQGQSNAPDAQDDIDLHYVCFVKDETNNLWEMDGRRKGPINRGQLDADDVLSEKALDLGVRLFLKREAEAGGGELRFSLISLAPSLD</sequence>
<organism evidence="10 11">
    <name type="scientific">Amylocarpus encephaloides</name>
    <dbReference type="NCBI Taxonomy" id="45428"/>
    <lineage>
        <taxon>Eukaryota</taxon>
        <taxon>Fungi</taxon>
        <taxon>Dikarya</taxon>
        <taxon>Ascomycota</taxon>
        <taxon>Pezizomycotina</taxon>
        <taxon>Leotiomycetes</taxon>
        <taxon>Helotiales</taxon>
        <taxon>Helotiales incertae sedis</taxon>
        <taxon>Amylocarpus</taxon>
    </lineage>
</organism>
<protein>
    <recommendedName>
        <fullName evidence="8">Ubiquitin carboxyl-terminal hydrolase</fullName>
        <ecNumber evidence="8">3.4.19.12</ecNumber>
    </recommendedName>
</protein>
<evidence type="ECO:0000256" key="8">
    <source>
        <dbReference type="RuleBase" id="RU361215"/>
    </source>
</evidence>
<evidence type="ECO:0000259" key="9">
    <source>
        <dbReference type="PROSITE" id="PS52048"/>
    </source>
</evidence>
<dbReference type="EMBL" id="MU251776">
    <property type="protein sequence ID" value="KAG9229371.1"/>
    <property type="molecule type" value="Genomic_DNA"/>
</dbReference>
<evidence type="ECO:0000256" key="7">
    <source>
        <dbReference type="PROSITE-ProRule" id="PRU01393"/>
    </source>
</evidence>
<dbReference type="PANTHER" id="PTHR10589">
    <property type="entry name" value="UBIQUITIN CARBOXYL-TERMINAL HYDROLASE"/>
    <property type="match status" value="1"/>
</dbReference>
<keyword evidence="11" id="KW-1185">Reference proteome</keyword>
<dbReference type="InterPro" id="IPR057254">
    <property type="entry name" value="UCH_AS"/>
</dbReference>
<dbReference type="CDD" id="cd09616">
    <property type="entry name" value="Peptidase_C12_UCH_L1_L3"/>
    <property type="match status" value="1"/>
</dbReference>
<evidence type="ECO:0000313" key="10">
    <source>
        <dbReference type="EMBL" id="KAG9229371.1"/>
    </source>
</evidence>
<evidence type="ECO:0000256" key="1">
    <source>
        <dbReference type="ARBA" id="ARBA00000707"/>
    </source>
</evidence>
<dbReference type="GO" id="GO:0005737">
    <property type="term" value="C:cytoplasm"/>
    <property type="evidence" value="ECO:0007669"/>
    <property type="project" value="TreeGrafter"/>
</dbReference>
<keyword evidence="5 7" id="KW-0378">Hydrolase</keyword>
<keyword evidence="4 7" id="KW-0833">Ubl conjugation pathway</keyword>
<dbReference type="InterPro" id="IPR036959">
    <property type="entry name" value="Peptidase_C12_UCH_sf"/>
</dbReference>